<proteinExistence type="predicted"/>
<dbReference type="Proteomes" id="UP000887222">
    <property type="component" value="Unassembled WGS sequence"/>
</dbReference>
<comment type="caution">
    <text evidence="1">The sequence shown here is derived from an EMBL/GenBank/DDBJ whole genome shotgun (WGS) entry which is preliminary data.</text>
</comment>
<gene>
    <name evidence="1" type="ORF">NCCP691_39250</name>
</gene>
<dbReference type="RefSeq" id="WP_220810322.1">
    <property type="nucleotide sequence ID" value="NZ_BPMK01000022.1"/>
</dbReference>
<evidence type="ECO:0000313" key="2">
    <source>
        <dbReference type="Proteomes" id="UP000887222"/>
    </source>
</evidence>
<protein>
    <submittedName>
        <fullName evidence="1">Uncharacterized protein</fullName>
    </submittedName>
</protein>
<accession>A0ABQ4Q9L6</accession>
<name>A0ABQ4Q9L6_9BURK</name>
<reference evidence="1 2" key="1">
    <citation type="journal article" date="2022" name="Int. J. Syst. Evol. Microbiol.">
        <title>Noviherbaspirillum aridicola sp. nov., isolated from an arid soil in Pakistan.</title>
        <authorList>
            <person name="Khan I.U."/>
            <person name="Saqib M."/>
            <person name="Amin A."/>
            <person name="Hussain F."/>
            <person name="Li L."/>
            <person name="Liu Y.H."/>
            <person name="Fang B.Z."/>
            <person name="Ahmed I."/>
            <person name="Li W.J."/>
        </authorList>
    </citation>
    <scope>NUCLEOTIDE SEQUENCE [LARGE SCALE GENOMIC DNA]</scope>
    <source>
        <strain evidence="1 2">NCCP-691</strain>
    </source>
</reference>
<dbReference type="EMBL" id="BPMK01000022">
    <property type="protein sequence ID" value="GIZ53911.1"/>
    <property type="molecule type" value="Genomic_DNA"/>
</dbReference>
<organism evidence="1 2">
    <name type="scientific">Noviherbaspirillum aridicola</name>
    <dbReference type="NCBI Taxonomy" id="2849687"/>
    <lineage>
        <taxon>Bacteria</taxon>
        <taxon>Pseudomonadati</taxon>
        <taxon>Pseudomonadota</taxon>
        <taxon>Betaproteobacteria</taxon>
        <taxon>Burkholderiales</taxon>
        <taxon>Oxalobacteraceae</taxon>
        <taxon>Noviherbaspirillum</taxon>
    </lineage>
</organism>
<sequence>MQSELMTLRTLIQKKLRHLSLRRNSPEYPVGTDILLQAAAAGLQVEGDVTLMQLSDIVDLRLRAEILAAYGAEPSSKKPPPQCDGKD</sequence>
<evidence type="ECO:0000313" key="1">
    <source>
        <dbReference type="EMBL" id="GIZ53911.1"/>
    </source>
</evidence>
<keyword evidence="2" id="KW-1185">Reference proteome</keyword>